<dbReference type="Proteomes" id="UP000003688">
    <property type="component" value="Unassembled WGS sequence"/>
</dbReference>
<evidence type="ECO:0000256" key="3">
    <source>
        <dbReference type="ARBA" id="ARBA00022989"/>
    </source>
</evidence>
<dbReference type="RefSeq" id="WP_007414711.1">
    <property type="nucleotide sequence ID" value="NZ_ABOX02000011.1"/>
</dbReference>
<dbReference type="OrthoDB" id="9879243at2"/>
<evidence type="ECO:0000256" key="1">
    <source>
        <dbReference type="ARBA" id="ARBA00004141"/>
    </source>
</evidence>
<evidence type="ECO:0000256" key="5">
    <source>
        <dbReference type="SAM" id="Phobius"/>
    </source>
</evidence>
<feature type="transmembrane region" description="Helical" evidence="5">
    <location>
        <begin position="72"/>
        <end position="89"/>
    </location>
</feature>
<name>B9XFW5_PEDPL</name>
<protein>
    <submittedName>
        <fullName evidence="6">Colicin V production protein</fullName>
    </submittedName>
</protein>
<dbReference type="Pfam" id="PF02674">
    <property type="entry name" value="Colicin_V"/>
    <property type="match status" value="1"/>
</dbReference>
<reference evidence="6 7" key="1">
    <citation type="journal article" date="2011" name="J. Bacteriol.">
        <title>Genome sequence of 'Pedosphaera parvula' Ellin514, an aerobic Verrucomicrobial isolate from pasture soil.</title>
        <authorList>
            <person name="Kant R."/>
            <person name="van Passel M.W."/>
            <person name="Sangwan P."/>
            <person name="Palva A."/>
            <person name="Lucas S."/>
            <person name="Copeland A."/>
            <person name="Lapidus A."/>
            <person name="Glavina Del Rio T."/>
            <person name="Dalin E."/>
            <person name="Tice H."/>
            <person name="Bruce D."/>
            <person name="Goodwin L."/>
            <person name="Pitluck S."/>
            <person name="Chertkov O."/>
            <person name="Larimer F.W."/>
            <person name="Land M.L."/>
            <person name="Hauser L."/>
            <person name="Brettin T.S."/>
            <person name="Detter J.C."/>
            <person name="Han S."/>
            <person name="de Vos W.M."/>
            <person name="Janssen P.H."/>
            <person name="Smidt H."/>
        </authorList>
    </citation>
    <scope>NUCLEOTIDE SEQUENCE [LARGE SCALE GENOMIC DNA]</scope>
    <source>
        <strain evidence="6 7">Ellin514</strain>
    </source>
</reference>
<sequence length="202" mass="22546">MNLLNLPINWFDIAVVIVVLLGINKGRKHGMSGEMMVMFQWMAIVAVGALFYKRLGDMLSDSCPFAHWTSYIAVYITIAIVVKCIFSVLKKGAGGKLVGSNMFGASEYYLGMIGGVIRFLCILMAGLALLNARFYSPQEIAQYDAFQRDVYGSTFFPDLSTVQQEVFKSSYLGKLVKTNAEFLLIKSTPPETKNLKRREDLP</sequence>
<evidence type="ECO:0000256" key="4">
    <source>
        <dbReference type="ARBA" id="ARBA00023136"/>
    </source>
</evidence>
<feature type="transmembrane region" description="Helical" evidence="5">
    <location>
        <begin position="109"/>
        <end position="130"/>
    </location>
</feature>
<proteinExistence type="predicted"/>
<gene>
    <name evidence="6" type="ORF">Cflav_PD3844</name>
</gene>
<feature type="transmembrane region" description="Helical" evidence="5">
    <location>
        <begin position="35"/>
        <end position="52"/>
    </location>
</feature>
<keyword evidence="4 5" id="KW-0472">Membrane</keyword>
<comment type="caution">
    <text evidence="6">The sequence shown here is derived from an EMBL/GenBank/DDBJ whole genome shotgun (WGS) entry which is preliminary data.</text>
</comment>
<feature type="transmembrane region" description="Helical" evidence="5">
    <location>
        <begin position="6"/>
        <end position="23"/>
    </location>
</feature>
<dbReference type="InterPro" id="IPR003825">
    <property type="entry name" value="Colicin-V_CvpA"/>
</dbReference>
<evidence type="ECO:0000256" key="2">
    <source>
        <dbReference type="ARBA" id="ARBA00022692"/>
    </source>
</evidence>
<dbReference type="GO" id="GO:0009403">
    <property type="term" value="P:toxin biosynthetic process"/>
    <property type="evidence" value="ECO:0007669"/>
    <property type="project" value="InterPro"/>
</dbReference>
<evidence type="ECO:0000313" key="6">
    <source>
        <dbReference type="EMBL" id="EEF61127.1"/>
    </source>
</evidence>
<dbReference type="GO" id="GO:0016020">
    <property type="term" value="C:membrane"/>
    <property type="evidence" value="ECO:0007669"/>
    <property type="project" value="UniProtKB-SubCell"/>
</dbReference>
<accession>B9XFW5</accession>
<keyword evidence="3 5" id="KW-1133">Transmembrane helix</keyword>
<organism evidence="6 7">
    <name type="scientific">Pedosphaera parvula (strain Ellin514)</name>
    <dbReference type="NCBI Taxonomy" id="320771"/>
    <lineage>
        <taxon>Bacteria</taxon>
        <taxon>Pseudomonadati</taxon>
        <taxon>Verrucomicrobiota</taxon>
        <taxon>Pedosphaerae</taxon>
        <taxon>Pedosphaerales</taxon>
        <taxon>Pedosphaeraceae</taxon>
        <taxon>Pedosphaera</taxon>
    </lineage>
</organism>
<dbReference type="AlphaFoldDB" id="B9XFW5"/>
<evidence type="ECO:0000313" key="7">
    <source>
        <dbReference type="Proteomes" id="UP000003688"/>
    </source>
</evidence>
<comment type="subcellular location">
    <subcellularLocation>
        <location evidence="1">Membrane</location>
        <topology evidence="1">Multi-pass membrane protein</topology>
    </subcellularLocation>
</comment>
<dbReference type="STRING" id="320771.Cflav_PD3844"/>
<keyword evidence="2 5" id="KW-0812">Transmembrane</keyword>
<dbReference type="EMBL" id="ABOX02000011">
    <property type="protein sequence ID" value="EEF61127.1"/>
    <property type="molecule type" value="Genomic_DNA"/>
</dbReference>
<keyword evidence="7" id="KW-1185">Reference proteome</keyword>